<dbReference type="PIRSF" id="PIRSF034888">
    <property type="entry name" value="P-loop_UCP034888"/>
    <property type="match status" value="1"/>
</dbReference>
<feature type="domain" description="ATPase AAA-type core" evidence="2">
    <location>
        <begin position="226"/>
        <end position="303"/>
    </location>
</feature>
<evidence type="ECO:0000259" key="1">
    <source>
        <dbReference type="Pfam" id="PF12476"/>
    </source>
</evidence>
<dbReference type="InterPro" id="IPR051396">
    <property type="entry name" value="Bact_Antivir_Def_Nuclease"/>
</dbReference>
<reference evidence="4" key="1">
    <citation type="submission" date="2019-09" db="EMBL/GenBank/DDBJ databases">
        <title>Characterisation of the sponge microbiome using genome-centric metagenomics.</title>
        <authorList>
            <person name="Engelberts J.P."/>
            <person name="Robbins S.J."/>
            <person name="De Goeij J.M."/>
            <person name="Aranda M."/>
            <person name="Bell S.C."/>
            <person name="Webster N.S."/>
        </authorList>
    </citation>
    <scope>NUCLEOTIDE SEQUENCE</scope>
    <source>
        <strain evidence="4">SB0662_bin_9</strain>
    </source>
</reference>
<evidence type="ECO:0000259" key="3">
    <source>
        <dbReference type="Pfam" id="PF13476"/>
    </source>
</evidence>
<evidence type="ECO:0000259" key="2">
    <source>
        <dbReference type="Pfam" id="PF13304"/>
    </source>
</evidence>
<accession>A0A6B1DWD7</accession>
<comment type="caution">
    <text evidence="4">The sequence shown here is derived from an EMBL/GenBank/DDBJ whole genome shotgun (WGS) entry which is preliminary data.</text>
</comment>
<dbReference type="GO" id="GO:0016887">
    <property type="term" value="F:ATP hydrolysis activity"/>
    <property type="evidence" value="ECO:0007669"/>
    <property type="project" value="InterPro"/>
</dbReference>
<dbReference type="GO" id="GO:0005524">
    <property type="term" value="F:ATP binding"/>
    <property type="evidence" value="ECO:0007669"/>
    <property type="project" value="InterPro"/>
</dbReference>
<dbReference type="EMBL" id="VXPY01000122">
    <property type="protein sequence ID" value="MYD92009.1"/>
    <property type="molecule type" value="Genomic_DNA"/>
</dbReference>
<gene>
    <name evidence="4" type="ORF">F4Y08_17045</name>
</gene>
<dbReference type="Pfam" id="PF13476">
    <property type="entry name" value="AAA_23"/>
    <property type="match status" value="1"/>
</dbReference>
<name>A0A6B1DWD7_9CHLR</name>
<dbReference type="InterPro" id="IPR022532">
    <property type="entry name" value="DUF3696"/>
</dbReference>
<sequence>MIDHVRLKNFKCFREETIRFGGLTVLSGLNGAGKSSVIQAILALRQRWGPIPVSPWRGSLMNLGPFGDVRHSDALDDAVRLEASFFEGRGRACLEADPHQHDGESEATGIDSGAEPWFRGDVFYLSADRLGPRLALPYLEEGHASATPLGMRGEHVLWYLNKFSDAQVHHRVRHQAEPKSTLEAQTSAWLSVISPGAELQIEVIAKADQAVATFRYAKPDDVPSSWFRAGNVGFGISYGLAPIVALLAPKSSSQSTVEPLVIIENPEAHLHPAGQTSLAELASRAVAGGAQVILETHSDHVLNGVRLSVHDRILAPDQVAIHYFEREGLEVRVTTPELSPNGQLDIWPAGFFDQHERNLSRLIGLAAPTNGSA</sequence>
<protein>
    <submittedName>
        <fullName evidence="4">DUF3696 domain-containing protein</fullName>
    </submittedName>
</protein>
<dbReference type="InterPro" id="IPR038729">
    <property type="entry name" value="Rad50/SbcC_AAA"/>
</dbReference>
<proteinExistence type="predicted"/>
<dbReference type="AlphaFoldDB" id="A0A6B1DWD7"/>
<dbReference type="Pfam" id="PF13304">
    <property type="entry name" value="AAA_21"/>
    <property type="match status" value="1"/>
</dbReference>
<dbReference type="Gene3D" id="3.40.50.300">
    <property type="entry name" value="P-loop containing nucleotide triphosphate hydrolases"/>
    <property type="match status" value="1"/>
</dbReference>
<dbReference type="InterPro" id="IPR003959">
    <property type="entry name" value="ATPase_AAA_core"/>
</dbReference>
<dbReference type="InterPro" id="IPR027417">
    <property type="entry name" value="P-loop_NTPase"/>
</dbReference>
<evidence type="ECO:0000313" key="4">
    <source>
        <dbReference type="EMBL" id="MYD92009.1"/>
    </source>
</evidence>
<dbReference type="PANTHER" id="PTHR43581:SF2">
    <property type="entry name" value="EXCINUCLEASE ATPASE SUBUNIT"/>
    <property type="match status" value="1"/>
</dbReference>
<dbReference type="Pfam" id="PF12476">
    <property type="entry name" value="DUF3696"/>
    <property type="match status" value="1"/>
</dbReference>
<dbReference type="GO" id="GO:0006302">
    <property type="term" value="P:double-strand break repair"/>
    <property type="evidence" value="ECO:0007669"/>
    <property type="project" value="InterPro"/>
</dbReference>
<dbReference type="PANTHER" id="PTHR43581">
    <property type="entry name" value="ATP/GTP PHOSPHATASE"/>
    <property type="match status" value="1"/>
</dbReference>
<feature type="domain" description="Rad50/SbcC-type AAA" evidence="3">
    <location>
        <begin position="5"/>
        <end position="42"/>
    </location>
</feature>
<organism evidence="4">
    <name type="scientific">Caldilineaceae bacterium SB0662_bin_9</name>
    <dbReference type="NCBI Taxonomy" id="2605258"/>
    <lineage>
        <taxon>Bacteria</taxon>
        <taxon>Bacillati</taxon>
        <taxon>Chloroflexota</taxon>
        <taxon>Caldilineae</taxon>
        <taxon>Caldilineales</taxon>
        <taxon>Caldilineaceae</taxon>
    </lineage>
</organism>
<dbReference type="InterPro" id="IPR014592">
    <property type="entry name" value="P-loop_UCP034888"/>
</dbReference>
<feature type="domain" description="DUF3696" evidence="1">
    <location>
        <begin position="314"/>
        <end position="362"/>
    </location>
</feature>
<dbReference type="SUPFAM" id="SSF52540">
    <property type="entry name" value="P-loop containing nucleoside triphosphate hydrolases"/>
    <property type="match status" value="1"/>
</dbReference>